<sequence length="278" mass="30342">MSAAGPELPPHLLAKRKRQQEEAEKDEATTAPGAKRAKSPSSEVASRVIGPAPPPAPLEERPSRPPNDNQESENSDDDDDFGPALPTAHEQTTPRPVDTSLENETTAASIPKTSTTASRRDDWMTMPPTQDDLAARLDPTRPRARGFNAGKSARGPPGQGADNSTWTETPEQKRKRLEDQVMGVKADARTGAGESDARSQAKREEDRERAAKIKANRGQSLYDMHQKQEGVEKDDDPSQRAFDREKDMATGRISGKQRNEMLNKASGFNSKFSGGSFL</sequence>
<feature type="compositionally biased region" description="Polar residues" evidence="1">
    <location>
        <begin position="89"/>
        <end position="117"/>
    </location>
</feature>
<evidence type="ECO:0000256" key="1">
    <source>
        <dbReference type="SAM" id="MobiDB-lite"/>
    </source>
</evidence>
<dbReference type="OrthoDB" id="73491at2759"/>
<feature type="domain" description="DUF3752" evidence="2">
    <location>
        <begin position="127"/>
        <end position="273"/>
    </location>
</feature>
<dbReference type="Proteomes" id="UP000799439">
    <property type="component" value="Unassembled WGS sequence"/>
</dbReference>
<feature type="compositionally biased region" description="Basic and acidic residues" evidence="1">
    <location>
        <begin position="170"/>
        <end position="179"/>
    </location>
</feature>
<dbReference type="InterPro" id="IPR022226">
    <property type="entry name" value="DUF3752"/>
</dbReference>
<gene>
    <name evidence="3" type="ORF">K461DRAFT_311163</name>
</gene>
<dbReference type="PANTHER" id="PTHR46370:SF1">
    <property type="entry name" value="GPALPP MOTIFS-CONTAINING PROTEIN 1"/>
    <property type="match status" value="1"/>
</dbReference>
<evidence type="ECO:0000259" key="2">
    <source>
        <dbReference type="Pfam" id="PF12572"/>
    </source>
</evidence>
<evidence type="ECO:0000313" key="3">
    <source>
        <dbReference type="EMBL" id="KAF2154761.1"/>
    </source>
</evidence>
<feature type="compositionally biased region" description="Basic and acidic residues" evidence="1">
    <location>
        <begin position="195"/>
        <end position="211"/>
    </location>
</feature>
<feature type="compositionally biased region" description="Basic and acidic residues" evidence="1">
    <location>
        <begin position="224"/>
        <end position="249"/>
    </location>
</feature>
<feature type="compositionally biased region" description="Low complexity" evidence="1">
    <location>
        <begin position="266"/>
        <end position="278"/>
    </location>
</feature>
<feature type="compositionally biased region" description="Basic and acidic residues" evidence="1">
    <location>
        <begin position="19"/>
        <end position="28"/>
    </location>
</feature>
<feature type="compositionally biased region" description="Acidic residues" evidence="1">
    <location>
        <begin position="70"/>
        <end position="81"/>
    </location>
</feature>
<feature type="region of interest" description="Disordered" evidence="1">
    <location>
        <begin position="1"/>
        <end position="278"/>
    </location>
</feature>
<dbReference type="EMBL" id="ML996083">
    <property type="protein sequence ID" value="KAF2154761.1"/>
    <property type="molecule type" value="Genomic_DNA"/>
</dbReference>
<dbReference type="AlphaFoldDB" id="A0A9P4J535"/>
<keyword evidence="4" id="KW-1185">Reference proteome</keyword>
<organism evidence="3 4">
    <name type="scientific">Myriangium duriaei CBS 260.36</name>
    <dbReference type="NCBI Taxonomy" id="1168546"/>
    <lineage>
        <taxon>Eukaryota</taxon>
        <taxon>Fungi</taxon>
        <taxon>Dikarya</taxon>
        <taxon>Ascomycota</taxon>
        <taxon>Pezizomycotina</taxon>
        <taxon>Dothideomycetes</taxon>
        <taxon>Dothideomycetidae</taxon>
        <taxon>Myriangiales</taxon>
        <taxon>Myriangiaceae</taxon>
        <taxon>Myriangium</taxon>
    </lineage>
</organism>
<dbReference type="Pfam" id="PF12572">
    <property type="entry name" value="DUF3752"/>
    <property type="match status" value="1"/>
</dbReference>
<proteinExistence type="predicted"/>
<accession>A0A9P4J535</accession>
<dbReference type="InterPro" id="IPR046331">
    <property type="entry name" value="GPAM1-like"/>
</dbReference>
<evidence type="ECO:0000313" key="4">
    <source>
        <dbReference type="Proteomes" id="UP000799439"/>
    </source>
</evidence>
<name>A0A9P4J535_9PEZI</name>
<protein>
    <recommendedName>
        <fullName evidence="2">DUF3752 domain-containing protein</fullName>
    </recommendedName>
</protein>
<dbReference type="PANTHER" id="PTHR46370">
    <property type="entry name" value="GPALPP MOTIFS-CONTAINING PROTEIN 1"/>
    <property type="match status" value="1"/>
</dbReference>
<comment type="caution">
    <text evidence="3">The sequence shown here is derived from an EMBL/GenBank/DDBJ whole genome shotgun (WGS) entry which is preliminary data.</text>
</comment>
<reference evidence="3" key="1">
    <citation type="journal article" date="2020" name="Stud. Mycol.">
        <title>101 Dothideomycetes genomes: a test case for predicting lifestyles and emergence of pathogens.</title>
        <authorList>
            <person name="Haridas S."/>
            <person name="Albert R."/>
            <person name="Binder M."/>
            <person name="Bloem J."/>
            <person name="Labutti K."/>
            <person name="Salamov A."/>
            <person name="Andreopoulos B."/>
            <person name="Baker S."/>
            <person name="Barry K."/>
            <person name="Bills G."/>
            <person name="Bluhm B."/>
            <person name="Cannon C."/>
            <person name="Castanera R."/>
            <person name="Culley D."/>
            <person name="Daum C."/>
            <person name="Ezra D."/>
            <person name="Gonzalez J."/>
            <person name="Henrissat B."/>
            <person name="Kuo A."/>
            <person name="Liang C."/>
            <person name="Lipzen A."/>
            <person name="Lutzoni F."/>
            <person name="Magnuson J."/>
            <person name="Mondo S."/>
            <person name="Nolan M."/>
            <person name="Ohm R."/>
            <person name="Pangilinan J."/>
            <person name="Park H.-J."/>
            <person name="Ramirez L."/>
            <person name="Alfaro M."/>
            <person name="Sun H."/>
            <person name="Tritt A."/>
            <person name="Yoshinaga Y."/>
            <person name="Zwiers L.-H."/>
            <person name="Turgeon B."/>
            <person name="Goodwin S."/>
            <person name="Spatafora J."/>
            <person name="Crous P."/>
            <person name="Grigoriev I."/>
        </authorList>
    </citation>
    <scope>NUCLEOTIDE SEQUENCE</scope>
    <source>
        <strain evidence="3">CBS 260.36</strain>
    </source>
</reference>